<protein>
    <submittedName>
        <fullName evidence="3">Uncharacterized protein</fullName>
    </submittedName>
</protein>
<name>A0A7S0W3H4_9CRYP</name>
<evidence type="ECO:0000256" key="1">
    <source>
        <dbReference type="SAM" id="Phobius"/>
    </source>
</evidence>
<keyword evidence="1" id="KW-1133">Transmembrane helix</keyword>
<dbReference type="EMBL" id="HBFN01031973">
    <property type="protein sequence ID" value="CAD8804823.1"/>
    <property type="molecule type" value="Transcribed_RNA"/>
</dbReference>
<evidence type="ECO:0000313" key="3">
    <source>
        <dbReference type="EMBL" id="CAD8804823.1"/>
    </source>
</evidence>
<reference evidence="3" key="1">
    <citation type="submission" date="2021-01" db="EMBL/GenBank/DDBJ databases">
        <authorList>
            <person name="Corre E."/>
            <person name="Pelletier E."/>
            <person name="Niang G."/>
            <person name="Scheremetjew M."/>
            <person name="Finn R."/>
            <person name="Kale V."/>
            <person name="Holt S."/>
            <person name="Cochrane G."/>
            <person name="Meng A."/>
            <person name="Brown T."/>
            <person name="Cohen L."/>
        </authorList>
    </citation>
    <scope>NUCLEOTIDE SEQUENCE</scope>
    <source>
        <strain evidence="3">CCMP443</strain>
    </source>
</reference>
<gene>
    <name evidence="3" type="ORF">HTEP1355_LOCUS18502</name>
</gene>
<sequence length="137" mass="14444">MVSCARVPPVGLLVLLLLGGAACFTTPPPSAGPHMPLFRHHQGRSRCTPKGTAAVLLQRAAPATTLSLKEDGGDGEEKGMWEKIKDSFKEGVDEDGKSTISEAERTMSYAVDLVTVTAGAAVFTCLFLNLMGKVPCI</sequence>
<keyword evidence="1" id="KW-0812">Transmembrane</keyword>
<feature type="signal peptide" evidence="2">
    <location>
        <begin position="1"/>
        <end position="23"/>
    </location>
</feature>
<dbReference type="AlphaFoldDB" id="A0A7S0W3H4"/>
<evidence type="ECO:0000256" key="2">
    <source>
        <dbReference type="SAM" id="SignalP"/>
    </source>
</evidence>
<keyword evidence="1" id="KW-0472">Membrane</keyword>
<feature type="chain" id="PRO_5031151769" evidence="2">
    <location>
        <begin position="24"/>
        <end position="137"/>
    </location>
</feature>
<proteinExistence type="predicted"/>
<dbReference type="PROSITE" id="PS51257">
    <property type="entry name" value="PROKAR_LIPOPROTEIN"/>
    <property type="match status" value="1"/>
</dbReference>
<accession>A0A7S0W3H4</accession>
<organism evidence="3">
    <name type="scientific">Hemiselmis tepida</name>
    <dbReference type="NCBI Taxonomy" id="464990"/>
    <lineage>
        <taxon>Eukaryota</taxon>
        <taxon>Cryptophyceae</taxon>
        <taxon>Cryptomonadales</taxon>
        <taxon>Hemiselmidaceae</taxon>
        <taxon>Hemiselmis</taxon>
    </lineage>
</organism>
<keyword evidence="2" id="KW-0732">Signal</keyword>
<feature type="transmembrane region" description="Helical" evidence="1">
    <location>
        <begin position="109"/>
        <end position="131"/>
    </location>
</feature>